<reference evidence="4" key="1">
    <citation type="journal article" date="2020" name="Fungal Divers.">
        <title>Resolving the Mortierellaceae phylogeny through synthesis of multi-gene phylogenetics and phylogenomics.</title>
        <authorList>
            <person name="Vandepol N."/>
            <person name="Liber J."/>
            <person name="Desiro A."/>
            <person name="Na H."/>
            <person name="Kennedy M."/>
            <person name="Barry K."/>
            <person name="Grigoriev I.V."/>
            <person name="Miller A.N."/>
            <person name="O'Donnell K."/>
            <person name="Stajich J.E."/>
            <person name="Bonito G."/>
        </authorList>
    </citation>
    <scope>NUCLEOTIDE SEQUENCE</scope>
    <source>
        <strain evidence="4">BC1065</strain>
    </source>
</reference>
<dbReference type="GO" id="GO:0005634">
    <property type="term" value="C:nucleus"/>
    <property type="evidence" value="ECO:0007669"/>
    <property type="project" value="TreeGrafter"/>
</dbReference>
<dbReference type="Gene3D" id="3.90.25.10">
    <property type="entry name" value="UDP-galactose 4-epimerase, domain 1"/>
    <property type="match status" value="1"/>
</dbReference>
<evidence type="ECO:0000313" key="5">
    <source>
        <dbReference type="Proteomes" id="UP000807716"/>
    </source>
</evidence>
<comment type="caution">
    <text evidence="4">The sequence shown here is derived from an EMBL/GenBank/DDBJ whole genome shotgun (WGS) entry which is preliminary data.</text>
</comment>
<dbReference type="InterPro" id="IPR008030">
    <property type="entry name" value="NmrA-like"/>
</dbReference>
<dbReference type="OrthoDB" id="3358371at2759"/>
<accession>A0A9P6QAJ2</accession>
<keyword evidence="5" id="KW-1185">Reference proteome</keyword>
<dbReference type="Pfam" id="PF05368">
    <property type="entry name" value="NmrA"/>
    <property type="match status" value="1"/>
</dbReference>
<sequence length="338" mass="36889">MTKKILVVFGATGNQGGSVIDTFLSNPHLASHYHLRAVTRDASRPAVKALQAKGAEVVEGDVDDTASLARVLDGAHIVFLTTMSIYDEQLRQREERQVRAVVDAIATGGTSKTVRQIIFSSLPDATSISGGKYQVQAFDSKYWLEHNVIRPWAASHGIRTAFYAPGVFFQNLHGWLRPQPVETKTSTATATTATTATTTTSTTTTTTTKYAIRSPYLPMTAFPWTDASADTGKWVAAAVEEPEKYDGSVFCGATRVYTMEEVVQAVSRATGKTVVLETAPLPEATTHGALQAMTQFLNEFPYYGDDQEGKLRWAQEQARPFGALTTLEEYLARNPLVL</sequence>
<name>A0A9P6QAJ2_9FUNG</name>
<dbReference type="EMBL" id="JAAAJB010000214">
    <property type="protein sequence ID" value="KAG0261491.1"/>
    <property type="molecule type" value="Genomic_DNA"/>
</dbReference>
<protein>
    <recommendedName>
        <fullName evidence="3">NmrA-like domain-containing protein</fullName>
    </recommendedName>
</protein>
<dbReference type="PANTHER" id="PTHR42748:SF11">
    <property type="entry name" value="NMRA-LIKE DOMAIN-CONTAINING PROTEIN"/>
    <property type="match status" value="1"/>
</dbReference>
<proteinExistence type="inferred from homology"/>
<dbReference type="Proteomes" id="UP000807716">
    <property type="component" value="Unassembled WGS sequence"/>
</dbReference>
<evidence type="ECO:0000256" key="2">
    <source>
        <dbReference type="ARBA" id="ARBA00022857"/>
    </source>
</evidence>
<dbReference type="Gene3D" id="3.40.50.720">
    <property type="entry name" value="NAD(P)-binding Rossmann-like Domain"/>
    <property type="match status" value="1"/>
</dbReference>
<dbReference type="PANTHER" id="PTHR42748">
    <property type="entry name" value="NITROGEN METABOLITE REPRESSION PROTEIN NMRA FAMILY MEMBER"/>
    <property type="match status" value="1"/>
</dbReference>
<keyword evidence="2" id="KW-0521">NADP</keyword>
<feature type="domain" description="NmrA-like" evidence="3">
    <location>
        <begin position="3"/>
        <end position="331"/>
    </location>
</feature>
<evidence type="ECO:0000259" key="3">
    <source>
        <dbReference type="Pfam" id="PF05368"/>
    </source>
</evidence>
<dbReference type="InterPro" id="IPR051164">
    <property type="entry name" value="NmrA-like_oxidored"/>
</dbReference>
<evidence type="ECO:0000313" key="4">
    <source>
        <dbReference type="EMBL" id="KAG0261491.1"/>
    </source>
</evidence>
<dbReference type="InterPro" id="IPR036291">
    <property type="entry name" value="NAD(P)-bd_dom_sf"/>
</dbReference>
<comment type="similarity">
    <text evidence="1">Belongs to the NmrA-type oxidoreductase family.</text>
</comment>
<gene>
    <name evidence="4" type="ORF">DFQ27_002923</name>
</gene>
<organism evidence="4 5">
    <name type="scientific">Actinomortierella ambigua</name>
    <dbReference type="NCBI Taxonomy" id="1343610"/>
    <lineage>
        <taxon>Eukaryota</taxon>
        <taxon>Fungi</taxon>
        <taxon>Fungi incertae sedis</taxon>
        <taxon>Mucoromycota</taxon>
        <taxon>Mortierellomycotina</taxon>
        <taxon>Mortierellomycetes</taxon>
        <taxon>Mortierellales</taxon>
        <taxon>Mortierellaceae</taxon>
        <taxon>Actinomortierella</taxon>
    </lineage>
</organism>
<dbReference type="SUPFAM" id="SSF51735">
    <property type="entry name" value="NAD(P)-binding Rossmann-fold domains"/>
    <property type="match status" value="1"/>
</dbReference>
<evidence type="ECO:0000256" key="1">
    <source>
        <dbReference type="ARBA" id="ARBA00006328"/>
    </source>
</evidence>
<dbReference type="AlphaFoldDB" id="A0A9P6QAJ2"/>